<evidence type="ECO:0000256" key="4">
    <source>
        <dbReference type="ARBA" id="ARBA00012438"/>
    </source>
</evidence>
<evidence type="ECO:0000256" key="3">
    <source>
        <dbReference type="ARBA" id="ARBA00004496"/>
    </source>
</evidence>
<evidence type="ECO:0000256" key="9">
    <source>
        <dbReference type="ARBA" id="ARBA00022679"/>
    </source>
</evidence>
<evidence type="ECO:0000256" key="10">
    <source>
        <dbReference type="ARBA" id="ARBA00022723"/>
    </source>
</evidence>
<evidence type="ECO:0000256" key="12">
    <source>
        <dbReference type="ARBA" id="ARBA00022777"/>
    </source>
</evidence>
<keyword evidence="16" id="KW-0411">Iron-sulfur</keyword>
<evidence type="ECO:0000256" key="19">
    <source>
        <dbReference type="PROSITE-ProRule" id="PRU00339"/>
    </source>
</evidence>
<keyword evidence="6" id="KW-0004">4Fe-4S</keyword>
<dbReference type="InterPro" id="IPR019734">
    <property type="entry name" value="TPR_rpt"/>
</dbReference>
<dbReference type="PANTHER" id="PTHR24421">
    <property type="entry name" value="NITRATE/NITRITE SENSOR PROTEIN NARX-RELATED"/>
    <property type="match status" value="1"/>
</dbReference>
<comment type="catalytic activity">
    <reaction evidence="1">
        <text>ATP + protein L-histidine = ADP + protein N-phospho-L-histidine.</text>
        <dbReference type="EC" id="2.7.13.3"/>
    </reaction>
</comment>
<evidence type="ECO:0000256" key="15">
    <source>
        <dbReference type="ARBA" id="ARBA00023012"/>
    </source>
</evidence>
<evidence type="ECO:0000256" key="7">
    <source>
        <dbReference type="ARBA" id="ARBA00022490"/>
    </source>
</evidence>
<keyword evidence="8" id="KW-0597">Phosphoprotein</keyword>
<protein>
    <recommendedName>
        <fullName evidence="5">Oxygen sensor histidine kinase NreB</fullName>
        <ecNumber evidence="4">2.7.13.3</ecNumber>
    </recommendedName>
    <alternativeName>
        <fullName evidence="18">Nitrogen regulation protein B</fullName>
    </alternativeName>
</protein>
<dbReference type="EMBL" id="BAABCR010000003">
    <property type="protein sequence ID" value="GAA4022606.1"/>
    <property type="molecule type" value="Genomic_DNA"/>
</dbReference>
<keyword evidence="13" id="KW-0067">ATP-binding</keyword>
<evidence type="ECO:0000256" key="5">
    <source>
        <dbReference type="ARBA" id="ARBA00017322"/>
    </source>
</evidence>
<dbReference type="Proteomes" id="UP001500968">
    <property type="component" value="Unassembled WGS sequence"/>
</dbReference>
<keyword evidence="7" id="KW-0963">Cytoplasm</keyword>
<dbReference type="Pfam" id="PF07730">
    <property type="entry name" value="HisKA_3"/>
    <property type="match status" value="1"/>
</dbReference>
<gene>
    <name evidence="23" type="ORF">GCM10022386_01910</name>
</gene>
<dbReference type="EC" id="2.7.13.3" evidence="4"/>
<dbReference type="InterPro" id="IPR050482">
    <property type="entry name" value="Sensor_HK_TwoCompSys"/>
</dbReference>
<feature type="coiled-coil region" evidence="20">
    <location>
        <begin position="272"/>
        <end position="335"/>
    </location>
</feature>
<keyword evidence="21" id="KW-1133">Transmembrane helix</keyword>
<keyword evidence="14" id="KW-0408">Iron</keyword>
<keyword evidence="24" id="KW-1185">Reference proteome</keyword>
<evidence type="ECO:0000256" key="1">
    <source>
        <dbReference type="ARBA" id="ARBA00000085"/>
    </source>
</evidence>
<dbReference type="SUPFAM" id="SSF48452">
    <property type="entry name" value="TPR-like"/>
    <property type="match status" value="1"/>
</dbReference>
<evidence type="ECO:0000256" key="6">
    <source>
        <dbReference type="ARBA" id="ARBA00022485"/>
    </source>
</evidence>
<keyword evidence="15" id="KW-0902">Two-component regulatory system</keyword>
<evidence type="ECO:0000256" key="13">
    <source>
        <dbReference type="ARBA" id="ARBA00022840"/>
    </source>
</evidence>
<dbReference type="InterPro" id="IPR036890">
    <property type="entry name" value="HATPase_C_sf"/>
</dbReference>
<comment type="function">
    <text evidence="17">Member of the two-component regulatory system NreB/NreC involved in the control of dissimilatory nitrate/nitrite reduction in response to oxygen. NreB functions as a direct oxygen sensor histidine kinase which is autophosphorylated, in the absence of oxygen, probably at the conserved histidine residue, and transfers its phosphate group probably to a conserved aspartate residue of NreC. NreB/NreC activates the expression of the nitrate (narGHJI) and nitrite (nir) reductase operons, as well as the putative nitrate transporter gene narT.</text>
</comment>
<dbReference type="CDD" id="cd16917">
    <property type="entry name" value="HATPase_UhpB-NarQ-NarX-like"/>
    <property type="match status" value="1"/>
</dbReference>
<dbReference type="Pfam" id="PF02518">
    <property type="entry name" value="HATPase_c"/>
    <property type="match status" value="1"/>
</dbReference>
<dbReference type="InterPro" id="IPR003594">
    <property type="entry name" value="HATPase_dom"/>
</dbReference>
<dbReference type="PROSITE" id="PS50109">
    <property type="entry name" value="HIS_KIN"/>
    <property type="match status" value="1"/>
</dbReference>
<comment type="cofactor">
    <cofactor evidence="2">
        <name>[4Fe-4S] cluster</name>
        <dbReference type="ChEBI" id="CHEBI:49883"/>
    </cofactor>
</comment>
<feature type="domain" description="Histidine kinase" evidence="22">
    <location>
        <begin position="508"/>
        <end position="595"/>
    </location>
</feature>
<evidence type="ECO:0000256" key="2">
    <source>
        <dbReference type="ARBA" id="ARBA00001966"/>
    </source>
</evidence>
<dbReference type="RefSeq" id="WP_324691930.1">
    <property type="nucleotide sequence ID" value="NZ_BAABCR010000003.1"/>
</dbReference>
<keyword evidence="20" id="KW-0175">Coiled coil</keyword>
<evidence type="ECO:0000256" key="20">
    <source>
        <dbReference type="SAM" id="Coils"/>
    </source>
</evidence>
<accession>A0ABP7T9B2</accession>
<feature type="repeat" description="TPR" evidence="19">
    <location>
        <begin position="226"/>
        <end position="259"/>
    </location>
</feature>
<evidence type="ECO:0000313" key="23">
    <source>
        <dbReference type="EMBL" id="GAA4022606.1"/>
    </source>
</evidence>
<feature type="transmembrane region" description="Helical" evidence="21">
    <location>
        <begin position="336"/>
        <end position="354"/>
    </location>
</feature>
<dbReference type="Gene3D" id="1.20.5.1930">
    <property type="match status" value="1"/>
</dbReference>
<name>A0ABP7T9B2_9FLAO</name>
<dbReference type="InterPro" id="IPR011990">
    <property type="entry name" value="TPR-like_helical_dom_sf"/>
</dbReference>
<organism evidence="23 24">
    <name type="scientific">Flavobacterium cheonhonense</name>
    <dbReference type="NCBI Taxonomy" id="706185"/>
    <lineage>
        <taxon>Bacteria</taxon>
        <taxon>Pseudomonadati</taxon>
        <taxon>Bacteroidota</taxon>
        <taxon>Flavobacteriia</taxon>
        <taxon>Flavobacteriales</taxon>
        <taxon>Flavobacteriaceae</taxon>
        <taxon>Flavobacterium</taxon>
    </lineage>
</organism>
<evidence type="ECO:0000259" key="22">
    <source>
        <dbReference type="PROSITE" id="PS50109"/>
    </source>
</evidence>
<comment type="subcellular location">
    <subcellularLocation>
        <location evidence="3">Cytoplasm</location>
    </subcellularLocation>
</comment>
<evidence type="ECO:0000256" key="16">
    <source>
        <dbReference type="ARBA" id="ARBA00023014"/>
    </source>
</evidence>
<dbReference type="InterPro" id="IPR004358">
    <property type="entry name" value="Sig_transdc_His_kin-like_C"/>
</dbReference>
<keyword evidence="12" id="KW-0418">Kinase</keyword>
<dbReference type="InterPro" id="IPR011712">
    <property type="entry name" value="Sig_transdc_His_kin_sub3_dim/P"/>
</dbReference>
<comment type="caution">
    <text evidence="23">The sequence shown here is derived from an EMBL/GenBank/DDBJ whole genome shotgun (WGS) entry which is preliminary data.</text>
</comment>
<evidence type="ECO:0000256" key="11">
    <source>
        <dbReference type="ARBA" id="ARBA00022741"/>
    </source>
</evidence>
<evidence type="ECO:0000256" key="17">
    <source>
        <dbReference type="ARBA" id="ARBA00024827"/>
    </source>
</evidence>
<dbReference type="PRINTS" id="PR00344">
    <property type="entry name" value="BCTRLSENSOR"/>
</dbReference>
<keyword evidence="19" id="KW-0802">TPR repeat</keyword>
<dbReference type="SMART" id="SM00387">
    <property type="entry name" value="HATPase_c"/>
    <property type="match status" value="1"/>
</dbReference>
<dbReference type="SUPFAM" id="SSF55874">
    <property type="entry name" value="ATPase domain of HSP90 chaperone/DNA topoisomerase II/histidine kinase"/>
    <property type="match status" value="1"/>
</dbReference>
<evidence type="ECO:0000256" key="8">
    <source>
        <dbReference type="ARBA" id="ARBA00022553"/>
    </source>
</evidence>
<reference evidence="24" key="1">
    <citation type="journal article" date="2019" name="Int. J. Syst. Evol. Microbiol.">
        <title>The Global Catalogue of Microorganisms (GCM) 10K type strain sequencing project: providing services to taxonomists for standard genome sequencing and annotation.</title>
        <authorList>
            <consortium name="The Broad Institute Genomics Platform"/>
            <consortium name="The Broad Institute Genome Sequencing Center for Infectious Disease"/>
            <person name="Wu L."/>
            <person name="Ma J."/>
        </authorList>
    </citation>
    <scope>NUCLEOTIDE SEQUENCE [LARGE SCALE GENOMIC DNA]</scope>
    <source>
        <strain evidence="24">JCM 17064</strain>
    </source>
</reference>
<evidence type="ECO:0000256" key="21">
    <source>
        <dbReference type="SAM" id="Phobius"/>
    </source>
</evidence>
<evidence type="ECO:0000256" key="14">
    <source>
        <dbReference type="ARBA" id="ARBA00023004"/>
    </source>
</evidence>
<proteinExistence type="predicted"/>
<keyword evidence="21" id="KW-0812">Transmembrane</keyword>
<keyword evidence="9" id="KW-0808">Transferase</keyword>
<keyword evidence="10" id="KW-0479">Metal-binding</keyword>
<dbReference type="Gene3D" id="1.25.40.10">
    <property type="entry name" value="Tetratricopeptide repeat domain"/>
    <property type="match status" value="1"/>
</dbReference>
<evidence type="ECO:0000313" key="24">
    <source>
        <dbReference type="Proteomes" id="UP001500968"/>
    </source>
</evidence>
<dbReference type="PROSITE" id="PS50005">
    <property type="entry name" value="TPR"/>
    <property type="match status" value="1"/>
</dbReference>
<dbReference type="Gene3D" id="3.30.565.10">
    <property type="entry name" value="Histidine kinase-like ATPase, C-terminal domain"/>
    <property type="match status" value="1"/>
</dbReference>
<keyword evidence="21" id="KW-0472">Membrane</keyword>
<dbReference type="PANTHER" id="PTHR24421:SF10">
    <property type="entry name" value="NITRATE_NITRITE SENSOR PROTEIN NARQ"/>
    <property type="match status" value="1"/>
</dbReference>
<evidence type="ECO:0000256" key="18">
    <source>
        <dbReference type="ARBA" id="ARBA00030800"/>
    </source>
</evidence>
<keyword evidence="11" id="KW-0547">Nucleotide-binding</keyword>
<sequence length="595" mass="68955">MFEKKKTYNKIYLTVAVVIFNAVVSYAQSRALKEFESKFDKLEYTTRLAELRKLYTKEFSIKDQALYEHLSGKTQYLRNSGVGAVEHFVKARALYLKSNDLDKAMELSITIAEQKRFSDYKYKDYKSLLDEAIAYAIKNNKPKLLSSAYLEVGSNLMDSLPLEAIRVFQVGKRIAKKNKFYIDETIYDRRIGITYRVNLKDFKMARYYLGLSLEKCKKYNFEEGIAYVYINYAGIYRQEGKPEKAIPLYEKTFTLKFENYRILFNANIYQFLSETYREMKNYEKALESLDKKKKYESEISDQEENKIIRDINTKYETREKELENQELKLKDEKNQLIIYSFIGVFLLFSAGAYFRISHINKKKKIAEQERLIQSQKLENVLKDQELKEIDKILEGQEKERLKIANDLHDNLGSILATLKLNFQNLYSQKDNNENGQELFDKTNELIEEAYQKVRGIAHAKNAGVIGSEGLVPAVQNIAKKMAIPSKLKVQVVPFGMTKRFENAMEVNLFRMIQEILTNAIKHAEASEITVSLTQDEDSINIIIEDNGKGFNAKNIAKKEGMGLNNITKKVEQLNGTFNIDSFEGKGTTILIDIPL</sequence>
<dbReference type="InterPro" id="IPR005467">
    <property type="entry name" value="His_kinase_dom"/>
</dbReference>